<accession>A0A9C7LAW5</accession>
<keyword evidence="2" id="KW-1185">Reference proteome</keyword>
<reference evidence="1" key="1">
    <citation type="submission" date="2021-10" db="EMBL/GenBank/DDBJ databases">
        <authorList>
            <person name="Criscuolo A."/>
        </authorList>
    </citation>
    <scope>NUCLEOTIDE SEQUENCE</scope>
    <source>
        <strain evidence="1">CIP111885</strain>
    </source>
</reference>
<protein>
    <recommendedName>
        <fullName evidence="3">DUF2515 domain-containing protein</fullName>
    </recommendedName>
</protein>
<evidence type="ECO:0000313" key="2">
    <source>
        <dbReference type="Proteomes" id="UP000789845"/>
    </source>
</evidence>
<dbReference type="AlphaFoldDB" id="A0A9C7LAW5"/>
<organism evidence="1 2">
    <name type="scientific">Pseudoneobacillus rhizosphaerae</name>
    <dbReference type="NCBI Taxonomy" id="2880968"/>
    <lineage>
        <taxon>Bacteria</taxon>
        <taxon>Bacillati</taxon>
        <taxon>Bacillota</taxon>
        <taxon>Bacilli</taxon>
        <taxon>Bacillales</taxon>
        <taxon>Bacillaceae</taxon>
        <taxon>Pseudoneobacillus</taxon>
    </lineage>
</organism>
<dbReference type="InterPro" id="IPR019658">
    <property type="entry name" value="DUF2515"/>
</dbReference>
<evidence type="ECO:0000313" key="1">
    <source>
        <dbReference type="EMBL" id="CAG9608268.1"/>
    </source>
</evidence>
<evidence type="ECO:0008006" key="3">
    <source>
        <dbReference type="Google" id="ProtNLM"/>
    </source>
</evidence>
<dbReference type="Proteomes" id="UP000789845">
    <property type="component" value="Unassembled WGS sequence"/>
</dbReference>
<dbReference type="EMBL" id="CAKJTG010000009">
    <property type="protein sequence ID" value="CAG9608268.1"/>
    <property type="molecule type" value="Genomic_DNA"/>
</dbReference>
<sequence length="322" mass="38860">MSRELFDEILIVKEIENITNKKNKDNISRTDAYFKYYLTHPEINWSFLASMVSRNGGYNMCDLQGEFFSQLLDFSVRKRLFLTYERANWLIFQDVYPQLMLYEYSTKLHRPLFHLLKYFRVSNFMKREWELFWMVRNEKRLTHALIINEQNVIQKPIIEHHIYKKKVFQSLLFKLEDWFHLSCVLFPTCGGELFGASVNGFRKLEKRIDLGKRLADILFEPRLFPHFLEFAKKQVHTGSRNDYERFFLRKIGGKTPSIRASYPIVDHHIHEKKDWSINRRVPKSWLHGKIHHKHPIYLSDWYEKKQNEIKLLVALNSIVSKK</sequence>
<dbReference type="Pfam" id="PF10720">
    <property type="entry name" value="DUF2515"/>
    <property type="match status" value="1"/>
</dbReference>
<name>A0A9C7LAW5_9BACI</name>
<comment type="caution">
    <text evidence="1">The sequence shown here is derived from an EMBL/GenBank/DDBJ whole genome shotgun (WGS) entry which is preliminary data.</text>
</comment>
<gene>
    <name evidence="1" type="ORF">NEOCIP111885_01960</name>
</gene>
<proteinExistence type="predicted"/>